<sequence>MSIKTNDELDDRRKLIASYNGEHTSTIGHLYLPTPSQNTVISFFAVDVIILLLTFNFSTVHKDMIVDSACPLK</sequence>
<name>A0AAD5QJP4_PARTN</name>
<keyword evidence="3" id="KW-1185">Reference proteome</keyword>
<evidence type="ECO:0000313" key="3">
    <source>
        <dbReference type="Proteomes" id="UP001196413"/>
    </source>
</evidence>
<dbReference type="Proteomes" id="UP001196413">
    <property type="component" value="Unassembled WGS sequence"/>
</dbReference>
<protein>
    <submittedName>
        <fullName evidence="2">Uncharacterized protein</fullName>
    </submittedName>
</protein>
<gene>
    <name evidence="2" type="ORF">KIN20_008231</name>
</gene>
<reference evidence="2" key="1">
    <citation type="submission" date="2021-06" db="EMBL/GenBank/DDBJ databases">
        <title>Parelaphostrongylus tenuis whole genome reference sequence.</title>
        <authorList>
            <person name="Garwood T.J."/>
            <person name="Larsen P.A."/>
            <person name="Fountain-Jones N.M."/>
            <person name="Garbe J.R."/>
            <person name="Macchietto M.G."/>
            <person name="Kania S.A."/>
            <person name="Gerhold R.W."/>
            <person name="Richards J.E."/>
            <person name="Wolf T.M."/>
        </authorList>
    </citation>
    <scope>NUCLEOTIDE SEQUENCE</scope>
    <source>
        <strain evidence="2">MNPRO001-30</strain>
        <tissue evidence="2">Meninges</tissue>
    </source>
</reference>
<proteinExistence type="predicted"/>
<evidence type="ECO:0000313" key="2">
    <source>
        <dbReference type="EMBL" id="KAJ1352044.1"/>
    </source>
</evidence>
<keyword evidence="1" id="KW-1133">Transmembrane helix</keyword>
<evidence type="ECO:0000256" key="1">
    <source>
        <dbReference type="SAM" id="Phobius"/>
    </source>
</evidence>
<comment type="caution">
    <text evidence="2">The sequence shown here is derived from an EMBL/GenBank/DDBJ whole genome shotgun (WGS) entry which is preliminary data.</text>
</comment>
<keyword evidence="1" id="KW-0472">Membrane</keyword>
<accession>A0AAD5QJP4</accession>
<dbReference type="AlphaFoldDB" id="A0AAD5QJP4"/>
<dbReference type="EMBL" id="JAHQIW010001297">
    <property type="protein sequence ID" value="KAJ1352044.1"/>
    <property type="molecule type" value="Genomic_DNA"/>
</dbReference>
<organism evidence="2 3">
    <name type="scientific">Parelaphostrongylus tenuis</name>
    <name type="common">Meningeal worm</name>
    <dbReference type="NCBI Taxonomy" id="148309"/>
    <lineage>
        <taxon>Eukaryota</taxon>
        <taxon>Metazoa</taxon>
        <taxon>Ecdysozoa</taxon>
        <taxon>Nematoda</taxon>
        <taxon>Chromadorea</taxon>
        <taxon>Rhabditida</taxon>
        <taxon>Rhabditina</taxon>
        <taxon>Rhabditomorpha</taxon>
        <taxon>Strongyloidea</taxon>
        <taxon>Metastrongylidae</taxon>
        <taxon>Parelaphostrongylus</taxon>
    </lineage>
</organism>
<keyword evidence="1" id="KW-0812">Transmembrane</keyword>
<feature type="transmembrane region" description="Helical" evidence="1">
    <location>
        <begin position="40"/>
        <end position="58"/>
    </location>
</feature>